<comment type="similarity">
    <text evidence="6">Belongs to the NAD kinase family.</text>
</comment>
<proteinExistence type="inferred from homology"/>
<reference evidence="7 8" key="1">
    <citation type="submission" date="2017-11" db="EMBL/GenBank/DDBJ databases">
        <title>Genome sequence of Entomoplasma somnilux PYAN-1 (ATCC 49194).</title>
        <authorList>
            <person name="Lo W.-S."/>
            <person name="Gasparich G.E."/>
            <person name="Kuo C.-H."/>
        </authorList>
    </citation>
    <scope>NUCLEOTIDE SEQUENCE [LARGE SCALE GENOMIC DNA]</scope>
    <source>
        <strain evidence="7 8">PYAN-1</strain>
    </source>
</reference>
<dbReference type="GO" id="GO:0046872">
    <property type="term" value="F:metal ion binding"/>
    <property type="evidence" value="ECO:0007669"/>
    <property type="project" value="UniProtKB-UniRule"/>
</dbReference>
<evidence type="ECO:0000256" key="1">
    <source>
        <dbReference type="ARBA" id="ARBA00022679"/>
    </source>
</evidence>
<keyword evidence="6" id="KW-0963">Cytoplasm</keyword>
<accession>A0A2K8NYS1</accession>
<evidence type="ECO:0000256" key="3">
    <source>
        <dbReference type="ARBA" id="ARBA00022857"/>
    </source>
</evidence>
<dbReference type="GO" id="GO:0019674">
    <property type="term" value="P:NAD+ metabolic process"/>
    <property type="evidence" value="ECO:0007669"/>
    <property type="project" value="InterPro"/>
</dbReference>
<dbReference type="Proteomes" id="UP000232230">
    <property type="component" value="Chromosome"/>
</dbReference>
<feature type="binding site" evidence="6">
    <location>
        <position position="143"/>
    </location>
    <ligand>
        <name>NAD(+)</name>
        <dbReference type="ChEBI" id="CHEBI:57540"/>
    </ligand>
</feature>
<dbReference type="Pfam" id="PF20143">
    <property type="entry name" value="NAD_kinase_C"/>
    <property type="match status" value="1"/>
</dbReference>
<gene>
    <name evidence="7" type="primary">ppnK</name>
    <name evidence="6" type="synonym">nadK</name>
    <name evidence="7" type="ORF">ESOMN_v1c05120</name>
</gene>
<dbReference type="InterPro" id="IPR017437">
    <property type="entry name" value="ATP-NAD_kinase_PpnK-typ_C"/>
</dbReference>
<keyword evidence="2 6" id="KW-0418">Kinase</keyword>
<evidence type="ECO:0000313" key="7">
    <source>
        <dbReference type="EMBL" id="ATZ18894.1"/>
    </source>
</evidence>
<evidence type="ECO:0000256" key="4">
    <source>
        <dbReference type="ARBA" id="ARBA00023027"/>
    </source>
</evidence>
<dbReference type="GO" id="GO:0005524">
    <property type="term" value="F:ATP binding"/>
    <property type="evidence" value="ECO:0007669"/>
    <property type="project" value="UniProtKB-KW"/>
</dbReference>
<dbReference type="RefSeq" id="WP_024863415.1">
    <property type="nucleotide sequence ID" value="NZ_CP024965.1"/>
</dbReference>
<comment type="catalytic activity">
    <reaction evidence="5 6">
        <text>NAD(+) + ATP = ADP + NADP(+) + H(+)</text>
        <dbReference type="Rhea" id="RHEA:18629"/>
        <dbReference type="ChEBI" id="CHEBI:15378"/>
        <dbReference type="ChEBI" id="CHEBI:30616"/>
        <dbReference type="ChEBI" id="CHEBI:57540"/>
        <dbReference type="ChEBI" id="CHEBI:58349"/>
        <dbReference type="ChEBI" id="CHEBI:456216"/>
        <dbReference type="EC" id="2.7.1.23"/>
    </reaction>
</comment>
<dbReference type="SUPFAM" id="SSF111331">
    <property type="entry name" value="NAD kinase/diacylglycerol kinase-like"/>
    <property type="match status" value="1"/>
</dbReference>
<dbReference type="GO" id="GO:0003951">
    <property type="term" value="F:NAD+ kinase activity"/>
    <property type="evidence" value="ECO:0007669"/>
    <property type="project" value="UniProtKB-UniRule"/>
</dbReference>
<feature type="binding site" evidence="6">
    <location>
        <begin position="117"/>
        <end position="118"/>
    </location>
    <ligand>
        <name>NAD(+)</name>
        <dbReference type="ChEBI" id="CHEBI:57540"/>
    </ligand>
</feature>
<keyword evidence="8" id="KW-1185">Reference proteome</keyword>
<name>A0A2K8NYS1_9MOLU</name>
<evidence type="ECO:0000256" key="5">
    <source>
        <dbReference type="ARBA" id="ARBA00047925"/>
    </source>
</evidence>
<feature type="active site" description="Proton acceptor" evidence="6">
    <location>
        <position position="46"/>
    </location>
</feature>
<keyword evidence="1 6" id="KW-0808">Transferase</keyword>
<dbReference type="EC" id="2.7.1.23" evidence="6"/>
<dbReference type="InterPro" id="IPR017438">
    <property type="entry name" value="ATP-NAD_kinase_N"/>
</dbReference>
<dbReference type="EMBL" id="CP024965">
    <property type="protein sequence ID" value="ATZ18894.1"/>
    <property type="molecule type" value="Genomic_DNA"/>
</dbReference>
<keyword evidence="4 6" id="KW-0520">NAD</keyword>
<dbReference type="HAMAP" id="MF_00361">
    <property type="entry name" value="NAD_kinase"/>
    <property type="match status" value="1"/>
</dbReference>
<organism evidence="7 8">
    <name type="scientific">Williamsoniiplasma somnilux</name>
    <dbReference type="NCBI Taxonomy" id="215578"/>
    <lineage>
        <taxon>Bacteria</taxon>
        <taxon>Bacillati</taxon>
        <taxon>Mycoplasmatota</taxon>
        <taxon>Mollicutes</taxon>
        <taxon>Entomoplasmatales</taxon>
        <taxon>Williamsoniiplasma</taxon>
    </lineage>
</organism>
<comment type="subcellular location">
    <subcellularLocation>
        <location evidence="6">Cytoplasm</location>
    </subcellularLocation>
</comment>
<feature type="binding site" evidence="6">
    <location>
        <begin position="46"/>
        <end position="47"/>
    </location>
    <ligand>
        <name>NAD(+)</name>
        <dbReference type="ChEBI" id="CHEBI:57540"/>
    </ligand>
</feature>
<keyword evidence="6" id="KW-0547">Nucleotide-binding</keyword>
<keyword evidence="3 6" id="KW-0521">NADP</keyword>
<keyword evidence="6" id="KW-0067">ATP-binding</keyword>
<dbReference type="GO" id="GO:0051287">
    <property type="term" value="F:NAD binding"/>
    <property type="evidence" value="ECO:0007669"/>
    <property type="project" value="UniProtKB-ARBA"/>
</dbReference>
<comment type="function">
    <text evidence="6">Involved in the regulation of the intracellular balance of NAD and NADP, and is a key enzyme in the biosynthesis of NADP. Catalyzes specifically the phosphorylation on 2'-hydroxyl of the adenosine moiety of NAD to yield NADP.</text>
</comment>
<evidence type="ECO:0000256" key="6">
    <source>
        <dbReference type="HAMAP-Rule" id="MF_00361"/>
    </source>
</evidence>
<evidence type="ECO:0000256" key="2">
    <source>
        <dbReference type="ARBA" id="ARBA00022777"/>
    </source>
</evidence>
<protein>
    <recommendedName>
        <fullName evidence="6">NAD kinase</fullName>
        <ecNumber evidence="6">2.7.1.23</ecNumber>
    </recommendedName>
    <alternativeName>
        <fullName evidence="6">ATP-dependent NAD kinase</fullName>
    </alternativeName>
</protein>
<dbReference type="KEGG" id="esx:ESOMN_v1c05120"/>
<dbReference type="Gene3D" id="2.60.200.30">
    <property type="entry name" value="Probable inorganic polyphosphate/atp-NAD kinase, domain 2"/>
    <property type="match status" value="1"/>
</dbReference>
<dbReference type="GO" id="GO:0005737">
    <property type="term" value="C:cytoplasm"/>
    <property type="evidence" value="ECO:0007669"/>
    <property type="project" value="UniProtKB-SubCell"/>
</dbReference>
<dbReference type="InterPro" id="IPR002504">
    <property type="entry name" value="NADK"/>
</dbReference>
<dbReference type="AlphaFoldDB" id="A0A2K8NYS1"/>
<evidence type="ECO:0000313" key="8">
    <source>
        <dbReference type="Proteomes" id="UP000232230"/>
    </source>
</evidence>
<comment type="caution">
    <text evidence="6">Lacks conserved residue(s) required for the propagation of feature annotation.</text>
</comment>
<sequence>MRYAVIRNTYVDAIKIEQALINLLKTKPQYIHDEFNPNYVFVIGGDGTFLSAVQKFQNKLSEIIFVPIKFGGIGFYTNHNSVTTIKEIIPCLENHLSTLSLSLIEVNHGSNINYAINEIKIMNNIKPMRMEIYINEELLEAFKGTGLVFSTPSGSTGFMKSSGGAIIFPNQDLFEMQELFPVSTNKFRTLNAPIIFNKDQIIEIVLENKNDFIMSIDTKNVIPENEKLIIKISKIKINVLSLNPQSKTKILNDIFVLNDSSKN</sequence>
<dbReference type="Gene3D" id="3.40.50.10330">
    <property type="entry name" value="Probable inorganic polyphosphate/atp-NAD kinase, domain 1"/>
    <property type="match status" value="1"/>
</dbReference>
<dbReference type="PANTHER" id="PTHR20275">
    <property type="entry name" value="NAD KINASE"/>
    <property type="match status" value="1"/>
</dbReference>
<dbReference type="GO" id="GO:0006741">
    <property type="term" value="P:NADP+ biosynthetic process"/>
    <property type="evidence" value="ECO:0007669"/>
    <property type="project" value="UniProtKB-UniRule"/>
</dbReference>
<dbReference type="PANTHER" id="PTHR20275:SF0">
    <property type="entry name" value="NAD KINASE"/>
    <property type="match status" value="1"/>
</dbReference>
<dbReference type="InterPro" id="IPR016064">
    <property type="entry name" value="NAD/diacylglycerol_kinase_sf"/>
</dbReference>
<comment type="cofactor">
    <cofactor evidence="6">
        <name>a divalent metal cation</name>
        <dbReference type="ChEBI" id="CHEBI:60240"/>
    </cofactor>
</comment>